<keyword evidence="3" id="KW-1185">Reference proteome</keyword>
<keyword evidence="1" id="KW-0472">Membrane</keyword>
<evidence type="ECO:0000313" key="3">
    <source>
        <dbReference type="Proteomes" id="UP001430990"/>
    </source>
</evidence>
<keyword evidence="1" id="KW-1133">Transmembrane helix</keyword>
<dbReference type="Proteomes" id="UP001430990">
    <property type="component" value="Plasmid pCC829_1"/>
</dbReference>
<sequence>MQFMLGMLVGCMIGGTIGAIVVGACAMAAKADEDDLRRRSRGKQEVPECRIL</sequence>
<dbReference type="EMBL" id="CP088101">
    <property type="protein sequence ID" value="UFW91647.1"/>
    <property type="molecule type" value="Genomic_DNA"/>
</dbReference>
<dbReference type="RefSeq" id="WP_155258054.1">
    <property type="nucleotide sequence ID" value="NZ_CP088101.1"/>
</dbReference>
<feature type="transmembrane region" description="Helical" evidence="1">
    <location>
        <begin position="6"/>
        <end position="29"/>
    </location>
</feature>
<evidence type="ECO:0000313" key="2">
    <source>
        <dbReference type="EMBL" id="UFW91647.1"/>
    </source>
</evidence>
<name>A0ABY3R2J2_9BRAD</name>
<keyword evidence="2" id="KW-0614">Plasmid</keyword>
<reference evidence="2" key="1">
    <citation type="submission" date="2021-11" db="EMBL/GenBank/DDBJ databases">
        <title>Australian commercial rhizobial inoculants.</title>
        <authorList>
            <person name="Kohlmeier M.G."/>
            <person name="O'Hara G.W."/>
            <person name="Colombi E."/>
            <person name="Ramsay J.P."/>
            <person name="Terpolilli J."/>
        </authorList>
    </citation>
    <scope>NUCLEOTIDE SEQUENCE</scope>
    <source>
        <strain evidence="2">CC829</strain>
        <plasmid evidence="2">pCC829_1</plasmid>
    </source>
</reference>
<organism evidence="2 3">
    <name type="scientific">Bradyrhizobium barranii</name>
    <dbReference type="NCBI Taxonomy" id="2992140"/>
    <lineage>
        <taxon>Bacteria</taxon>
        <taxon>Pseudomonadati</taxon>
        <taxon>Pseudomonadota</taxon>
        <taxon>Alphaproteobacteria</taxon>
        <taxon>Hyphomicrobiales</taxon>
        <taxon>Nitrobacteraceae</taxon>
        <taxon>Bradyrhizobium</taxon>
    </lineage>
</organism>
<gene>
    <name evidence="2" type="ORF">BjapCC829_47690</name>
</gene>
<evidence type="ECO:0000256" key="1">
    <source>
        <dbReference type="SAM" id="Phobius"/>
    </source>
</evidence>
<geneLocation type="plasmid" evidence="2 3">
    <name>pCC829_1</name>
</geneLocation>
<proteinExistence type="predicted"/>
<accession>A0ABY3R2J2</accession>
<evidence type="ECO:0008006" key="4">
    <source>
        <dbReference type="Google" id="ProtNLM"/>
    </source>
</evidence>
<keyword evidence="1" id="KW-0812">Transmembrane</keyword>
<protein>
    <recommendedName>
        <fullName evidence="4">DUF3789 domain-containing protein</fullName>
    </recommendedName>
</protein>